<dbReference type="SUPFAM" id="SSF52540">
    <property type="entry name" value="P-loop containing nucleoside triphosphate hydrolases"/>
    <property type="match status" value="1"/>
</dbReference>
<comment type="caution">
    <text evidence="4">The sequence shown here is derived from an EMBL/GenBank/DDBJ whole genome shotgun (WGS) entry which is preliminary data.</text>
</comment>
<evidence type="ECO:0008006" key="6">
    <source>
        <dbReference type="Google" id="ProtNLM"/>
    </source>
</evidence>
<dbReference type="Gene3D" id="3.40.50.300">
    <property type="entry name" value="P-loop containing nucleotide triphosphate hydrolases"/>
    <property type="match status" value="1"/>
</dbReference>
<evidence type="ECO:0000313" key="4">
    <source>
        <dbReference type="EMBL" id="CAF0894800.1"/>
    </source>
</evidence>
<dbReference type="GO" id="GO:0005524">
    <property type="term" value="F:ATP binding"/>
    <property type="evidence" value="ECO:0007669"/>
    <property type="project" value="UniProtKB-KW"/>
</dbReference>
<dbReference type="Pfam" id="PF01121">
    <property type="entry name" value="CoaE"/>
    <property type="match status" value="1"/>
</dbReference>
<dbReference type="InterPro" id="IPR027417">
    <property type="entry name" value="P-loop_NTPase"/>
</dbReference>
<protein>
    <recommendedName>
        <fullName evidence="6">Dephospho-CoA kinase</fullName>
    </recommendedName>
</protein>
<sequence length="440" mass="50649">MLILGLTGGIATGKTSASEYFKTHGIPVVDADQLARLVVEPGKPAYNLILKYFGHLNILENNSQNLDRKRLGEIIFTNEQMRKQLNKCTHGYIRREAFKQLIEHFFQLQPIVIWDVPLLFEVGLNRYLSNILVIACDQTIQLDRLKQRDNMNDDQQALQRINAQMNLEEKCRLARYVIDNSGTKDVLHKELQEFLITIQPNKIHTIAWFVVLVIPAHQQIRLGDIQVSGHKWTAAIEYYLRAIECFQTIQNTLRDDSLISSIQAQIVQCEKTIHLCRLKDRSEQAIKAECHSKLSRAHSVSNMEPSTKPTRVMQRHNTLQLENNGRDGMDSFAALIFPNNNRNIHRSSKTPPPIVAKKNQKNDSQKMEELKTGYEATKTHLKVAFDEIERLKHENNMLRMQKGTNPLQEPIHYKVLSSNSEAMDKETHQEETESELEATL</sequence>
<reference evidence="4" key="1">
    <citation type="submission" date="2021-02" db="EMBL/GenBank/DDBJ databases">
        <authorList>
            <person name="Nowell W R."/>
        </authorList>
    </citation>
    <scope>NUCLEOTIDE SEQUENCE</scope>
</reference>
<name>A0A813Z890_9BILA</name>
<dbReference type="CDD" id="cd02022">
    <property type="entry name" value="DPCK"/>
    <property type="match status" value="1"/>
</dbReference>
<evidence type="ECO:0000256" key="3">
    <source>
        <dbReference type="SAM" id="MobiDB-lite"/>
    </source>
</evidence>
<feature type="region of interest" description="Disordered" evidence="3">
    <location>
        <begin position="418"/>
        <end position="440"/>
    </location>
</feature>
<organism evidence="4 5">
    <name type="scientific">Adineta steineri</name>
    <dbReference type="NCBI Taxonomy" id="433720"/>
    <lineage>
        <taxon>Eukaryota</taxon>
        <taxon>Metazoa</taxon>
        <taxon>Spiralia</taxon>
        <taxon>Gnathifera</taxon>
        <taxon>Rotifera</taxon>
        <taxon>Eurotatoria</taxon>
        <taxon>Bdelloidea</taxon>
        <taxon>Adinetida</taxon>
        <taxon>Adinetidae</taxon>
        <taxon>Adineta</taxon>
    </lineage>
</organism>
<keyword evidence="1" id="KW-0547">Nucleotide-binding</keyword>
<dbReference type="Gene3D" id="1.20.58.80">
    <property type="entry name" value="Phosphotransferase system, lactose/cellobiose-type IIA subunit"/>
    <property type="match status" value="1"/>
</dbReference>
<feature type="region of interest" description="Disordered" evidence="3">
    <location>
        <begin position="342"/>
        <end position="365"/>
    </location>
</feature>
<dbReference type="HAMAP" id="MF_00376">
    <property type="entry name" value="Dephospho_CoA_kinase"/>
    <property type="match status" value="1"/>
</dbReference>
<dbReference type="AlphaFoldDB" id="A0A813Z890"/>
<accession>A0A813Z890</accession>
<dbReference type="EMBL" id="CAJNOE010000091">
    <property type="protein sequence ID" value="CAF0894800.1"/>
    <property type="molecule type" value="Genomic_DNA"/>
</dbReference>
<evidence type="ECO:0000256" key="2">
    <source>
        <dbReference type="ARBA" id="ARBA00022840"/>
    </source>
</evidence>
<dbReference type="GO" id="GO:0015937">
    <property type="term" value="P:coenzyme A biosynthetic process"/>
    <property type="evidence" value="ECO:0007669"/>
    <property type="project" value="InterPro"/>
</dbReference>
<evidence type="ECO:0000256" key="1">
    <source>
        <dbReference type="ARBA" id="ARBA00022741"/>
    </source>
</evidence>
<keyword evidence="2" id="KW-0067">ATP-binding</keyword>
<dbReference type="PANTHER" id="PTHR10695">
    <property type="entry name" value="DEPHOSPHO-COA KINASE-RELATED"/>
    <property type="match status" value="1"/>
</dbReference>
<proteinExistence type="inferred from homology"/>
<dbReference type="PROSITE" id="PS51219">
    <property type="entry name" value="DPCK"/>
    <property type="match status" value="1"/>
</dbReference>
<dbReference type="InterPro" id="IPR001977">
    <property type="entry name" value="Depp_CoAkinase"/>
</dbReference>
<dbReference type="GO" id="GO:0004140">
    <property type="term" value="F:dephospho-CoA kinase activity"/>
    <property type="evidence" value="ECO:0007669"/>
    <property type="project" value="InterPro"/>
</dbReference>
<feature type="compositionally biased region" description="Basic and acidic residues" evidence="3">
    <location>
        <begin position="422"/>
        <end position="431"/>
    </location>
</feature>
<dbReference type="PANTHER" id="PTHR10695:SF46">
    <property type="entry name" value="BIFUNCTIONAL COENZYME A SYNTHASE-RELATED"/>
    <property type="match status" value="1"/>
</dbReference>
<gene>
    <name evidence="4" type="ORF">IZO911_LOCUS11922</name>
</gene>
<dbReference type="Proteomes" id="UP000663860">
    <property type="component" value="Unassembled WGS sequence"/>
</dbReference>
<evidence type="ECO:0000313" key="5">
    <source>
        <dbReference type="Proteomes" id="UP000663860"/>
    </source>
</evidence>
<dbReference type="NCBIfam" id="TIGR00152">
    <property type="entry name" value="dephospho-CoA kinase"/>
    <property type="match status" value="1"/>
</dbReference>